<keyword evidence="13" id="KW-1185">Reference proteome</keyword>
<reference evidence="12 13" key="1">
    <citation type="submission" date="2019-02" db="EMBL/GenBank/DDBJ databases">
        <title>Genomic Encyclopedia of Type Strains, Phase IV (KMG-IV): sequencing the most valuable type-strain genomes for metagenomic binning, comparative biology and taxonomic classification.</title>
        <authorList>
            <person name="Goeker M."/>
        </authorList>
    </citation>
    <scope>NUCLEOTIDE SEQUENCE [LARGE SCALE GENOMIC DNA]</scope>
    <source>
        <strain evidence="12 13">DSM 18116</strain>
    </source>
</reference>
<evidence type="ECO:0000256" key="5">
    <source>
        <dbReference type="ARBA" id="ARBA00022837"/>
    </source>
</evidence>
<evidence type="ECO:0000256" key="3">
    <source>
        <dbReference type="ARBA" id="ARBA00006206"/>
    </source>
</evidence>
<evidence type="ECO:0000256" key="4">
    <source>
        <dbReference type="ARBA" id="ARBA00011245"/>
    </source>
</evidence>
<dbReference type="Gene3D" id="2.70.98.10">
    <property type="match status" value="1"/>
</dbReference>
<feature type="binding site" evidence="10">
    <location>
        <position position="266"/>
    </location>
    <ligand>
        <name>beta-D-galactose</name>
        <dbReference type="ChEBI" id="CHEBI:27667"/>
    </ligand>
</feature>
<dbReference type="NCBIfam" id="NF008277">
    <property type="entry name" value="PRK11055.1"/>
    <property type="match status" value="1"/>
</dbReference>
<dbReference type="GO" id="GO:0004034">
    <property type="term" value="F:aldose 1-epimerase activity"/>
    <property type="evidence" value="ECO:0007669"/>
    <property type="project" value="UniProtKB-EC"/>
</dbReference>
<dbReference type="InterPro" id="IPR047215">
    <property type="entry name" value="Galactose_mutarotase-like"/>
</dbReference>
<keyword evidence="5" id="KW-0106">Calcium</keyword>
<evidence type="ECO:0000256" key="7">
    <source>
        <dbReference type="ARBA" id="ARBA00023277"/>
    </source>
</evidence>
<dbReference type="InterPro" id="IPR015443">
    <property type="entry name" value="Aldose_1-epimerase"/>
</dbReference>
<dbReference type="EMBL" id="SGXA01000005">
    <property type="protein sequence ID" value="RZS65440.1"/>
    <property type="molecule type" value="Genomic_DNA"/>
</dbReference>
<evidence type="ECO:0000256" key="11">
    <source>
        <dbReference type="PIRSR" id="PIRSR005096-3"/>
    </source>
</evidence>
<evidence type="ECO:0000256" key="6">
    <source>
        <dbReference type="ARBA" id="ARBA00023235"/>
    </source>
</evidence>
<dbReference type="InterPro" id="IPR008183">
    <property type="entry name" value="Aldose_1/G6P_1-epimerase"/>
</dbReference>
<evidence type="ECO:0000313" key="13">
    <source>
        <dbReference type="Proteomes" id="UP000293874"/>
    </source>
</evidence>
<dbReference type="GO" id="GO:0005737">
    <property type="term" value="C:cytoplasm"/>
    <property type="evidence" value="ECO:0007669"/>
    <property type="project" value="TreeGrafter"/>
</dbReference>
<comment type="caution">
    <text evidence="12">The sequence shown here is derived from an EMBL/GenBank/DDBJ whole genome shotgun (WGS) entry which is preliminary data.</text>
</comment>
<dbReference type="AlphaFoldDB" id="A0A4V2EZ68"/>
<dbReference type="Pfam" id="PF01263">
    <property type="entry name" value="Aldose_epim"/>
    <property type="match status" value="1"/>
</dbReference>
<evidence type="ECO:0000256" key="9">
    <source>
        <dbReference type="PIRSR" id="PIRSR005096-1"/>
    </source>
</evidence>
<gene>
    <name evidence="12" type="ORF">EV199_5613</name>
</gene>
<comment type="pathway">
    <text evidence="2 8">Carbohydrate metabolism; hexose metabolism.</text>
</comment>
<dbReference type="PANTHER" id="PTHR10091">
    <property type="entry name" value="ALDOSE-1-EPIMERASE"/>
    <property type="match status" value="1"/>
</dbReference>
<dbReference type="PIRSF" id="PIRSF005096">
    <property type="entry name" value="GALM"/>
    <property type="match status" value="1"/>
</dbReference>
<keyword evidence="6 8" id="KW-0413">Isomerase</keyword>
<comment type="subunit">
    <text evidence="4">Monomer.</text>
</comment>
<dbReference type="CDD" id="cd09019">
    <property type="entry name" value="galactose_mutarotase_like"/>
    <property type="match status" value="1"/>
</dbReference>
<dbReference type="PANTHER" id="PTHR10091:SF0">
    <property type="entry name" value="GALACTOSE MUTAROTASE"/>
    <property type="match status" value="1"/>
</dbReference>
<evidence type="ECO:0000256" key="2">
    <source>
        <dbReference type="ARBA" id="ARBA00005028"/>
    </source>
</evidence>
<dbReference type="Proteomes" id="UP000293874">
    <property type="component" value="Unassembled WGS sequence"/>
</dbReference>
<dbReference type="UniPathway" id="UPA00242"/>
<organism evidence="12 13">
    <name type="scientific">Pseudobacter ginsenosidimutans</name>
    <dbReference type="NCBI Taxonomy" id="661488"/>
    <lineage>
        <taxon>Bacteria</taxon>
        <taxon>Pseudomonadati</taxon>
        <taxon>Bacteroidota</taxon>
        <taxon>Chitinophagia</taxon>
        <taxon>Chitinophagales</taxon>
        <taxon>Chitinophagaceae</taxon>
        <taxon>Pseudobacter</taxon>
    </lineage>
</organism>
<comment type="catalytic activity">
    <reaction evidence="8">
        <text>alpha-D-glucose = beta-D-glucose</text>
        <dbReference type="Rhea" id="RHEA:10264"/>
        <dbReference type="ChEBI" id="CHEBI:15903"/>
        <dbReference type="ChEBI" id="CHEBI:17925"/>
        <dbReference type="EC" id="5.1.3.3"/>
    </reaction>
</comment>
<feature type="active site" description="Proton acceptor" evidence="9">
    <location>
        <position position="332"/>
    </location>
</feature>
<dbReference type="GO" id="GO:0006006">
    <property type="term" value="P:glucose metabolic process"/>
    <property type="evidence" value="ECO:0007669"/>
    <property type="project" value="TreeGrafter"/>
</dbReference>
<dbReference type="EC" id="5.1.3.3" evidence="8"/>
<comment type="cofactor">
    <cofactor evidence="1">
        <name>Ca(2+)</name>
        <dbReference type="ChEBI" id="CHEBI:29108"/>
    </cofactor>
</comment>
<evidence type="ECO:0000313" key="12">
    <source>
        <dbReference type="EMBL" id="RZS65440.1"/>
    </source>
</evidence>
<name>A0A4V2EZ68_9BACT</name>
<protein>
    <recommendedName>
        <fullName evidence="8">Aldose 1-epimerase</fullName>
        <ecNumber evidence="8">5.1.3.3</ecNumber>
    </recommendedName>
</protein>
<evidence type="ECO:0000256" key="10">
    <source>
        <dbReference type="PIRSR" id="PIRSR005096-2"/>
    </source>
</evidence>
<dbReference type="InterPro" id="IPR014718">
    <property type="entry name" value="GH-type_carb-bd"/>
</dbReference>
<dbReference type="SUPFAM" id="SSF74650">
    <property type="entry name" value="Galactose mutarotase-like"/>
    <property type="match status" value="1"/>
</dbReference>
<dbReference type="PROSITE" id="PS51257">
    <property type="entry name" value="PROKAR_LIPOPROTEIN"/>
    <property type="match status" value="1"/>
</dbReference>
<feature type="active site" description="Proton donor" evidence="9">
    <location>
        <position position="201"/>
    </location>
</feature>
<proteinExistence type="inferred from homology"/>
<keyword evidence="7 8" id="KW-0119">Carbohydrate metabolism</keyword>
<sequence length="368" mass="40536">MKPMKYLPVFLLLTACTQAPKKDRLIMTKPFGNFESQAVTEYTLINQQGMELSVINYGGAVTRLLVPDKNGEQGDVVAGFDSLAGYLQKGNPYFGALIGRYGNRIDKAGFTLDDHPYQLDANDHGNSLHGGNKGYDKVYWQITKLPGDSSLKLTYKSKDGEGGYPGNLDIEVMYTLGSDNSWRIDYKATTDKPTPVNLTQHAYFNLSAGSEPTILNHNLQIDAEKYTPVDSLLIPIGRVDGVTAALDFRNAKPVGRDIAQVAGGYDHNWVLNKHDASLRKVAILSHAASGRGMEVWTTEPGLQFYSGNFLDGTLSHTKNGKPYIQHAALCLEAQHFPDSPNQPSFPGTILRPGQVYTQTTIYKFINIQ</sequence>
<evidence type="ECO:0000256" key="1">
    <source>
        <dbReference type="ARBA" id="ARBA00001913"/>
    </source>
</evidence>
<evidence type="ECO:0000256" key="8">
    <source>
        <dbReference type="PIRNR" id="PIRNR005096"/>
    </source>
</evidence>
<dbReference type="InterPro" id="IPR011013">
    <property type="entry name" value="Gal_mutarotase_sf_dom"/>
</dbReference>
<dbReference type="GO" id="GO:0030246">
    <property type="term" value="F:carbohydrate binding"/>
    <property type="evidence" value="ECO:0007669"/>
    <property type="project" value="InterPro"/>
</dbReference>
<dbReference type="GO" id="GO:0033499">
    <property type="term" value="P:galactose catabolic process via UDP-galactose, Leloir pathway"/>
    <property type="evidence" value="ECO:0007669"/>
    <property type="project" value="TreeGrafter"/>
</dbReference>
<comment type="similarity">
    <text evidence="3 8">Belongs to the aldose epimerase family.</text>
</comment>
<feature type="binding site" evidence="11">
    <location>
        <begin position="103"/>
        <end position="104"/>
    </location>
    <ligand>
        <name>beta-D-galactose</name>
        <dbReference type="ChEBI" id="CHEBI:27667"/>
    </ligand>
</feature>
<feature type="binding site" evidence="11">
    <location>
        <begin position="201"/>
        <end position="203"/>
    </location>
    <ligand>
        <name>beta-D-galactose</name>
        <dbReference type="ChEBI" id="CHEBI:27667"/>
    </ligand>
</feature>
<accession>A0A4V2EZ68</accession>